<dbReference type="PRINTS" id="PR00034">
    <property type="entry name" value="HTHCRP"/>
</dbReference>
<gene>
    <name evidence="5" type="ORF">GCM10022279_00320</name>
</gene>
<dbReference type="Pfam" id="PF13545">
    <property type="entry name" value="HTH_Crp_2"/>
    <property type="match status" value="1"/>
</dbReference>
<dbReference type="Proteomes" id="UP001501627">
    <property type="component" value="Unassembled WGS sequence"/>
</dbReference>
<dbReference type="InterPro" id="IPR018490">
    <property type="entry name" value="cNMP-bd_dom_sf"/>
</dbReference>
<sequence length="208" mass="23105">MLAMPTCPDHRVPLEQAPAGEVLRERHRQPMSVLYLQGGRVLLGLREDGVMRHQLGSVQGPCWLDAATALLDRPSLVDMVAETRVQLRRIALDDFRQSVQALPEAGQELLRDMAAGYCQQTELAISRLAQDAEARCAQWLLRHAHNCEEGGLRVTLHLRKRMIAAQLGIAPETLSRVLRQLREHGLIVGTGNVLRLPQPRALQMLAGA</sequence>
<evidence type="ECO:0000259" key="4">
    <source>
        <dbReference type="PROSITE" id="PS51063"/>
    </source>
</evidence>
<feature type="domain" description="HTH crp-type" evidence="4">
    <location>
        <begin position="130"/>
        <end position="200"/>
    </location>
</feature>
<dbReference type="SUPFAM" id="SSF51206">
    <property type="entry name" value="cAMP-binding domain-like"/>
    <property type="match status" value="1"/>
</dbReference>
<dbReference type="SMART" id="SM00419">
    <property type="entry name" value="HTH_CRP"/>
    <property type="match status" value="1"/>
</dbReference>
<dbReference type="PROSITE" id="PS51063">
    <property type="entry name" value="HTH_CRP_2"/>
    <property type="match status" value="1"/>
</dbReference>
<reference evidence="6" key="1">
    <citation type="journal article" date="2019" name="Int. J. Syst. Evol. Microbiol.">
        <title>The Global Catalogue of Microorganisms (GCM) 10K type strain sequencing project: providing services to taxonomists for standard genome sequencing and annotation.</title>
        <authorList>
            <consortium name="The Broad Institute Genomics Platform"/>
            <consortium name="The Broad Institute Genome Sequencing Center for Infectious Disease"/>
            <person name="Wu L."/>
            <person name="Ma J."/>
        </authorList>
    </citation>
    <scope>NUCLEOTIDE SEQUENCE [LARGE SCALE GENOMIC DNA]</scope>
    <source>
        <strain evidence="6">JCM 17561</strain>
    </source>
</reference>
<name>A0ABP7QDN6_9BURK</name>
<keyword evidence="2" id="KW-0238">DNA-binding</keyword>
<evidence type="ECO:0000256" key="3">
    <source>
        <dbReference type="ARBA" id="ARBA00023163"/>
    </source>
</evidence>
<keyword evidence="1" id="KW-0805">Transcription regulation</keyword>
<comment type="caution">
    <text evidence="5">The sequence shown here is derived from an EMBL/GenBank/DDBJ whole genome shotgun (WGS) entry which is preliminary data.</text>
</comment>
<protein>
    <recommendedName>
        <fullName evidence="4">HTH crp-type domain-containing protein</fullName>
    </recommendedName>
</protein>
<proteinExistence type="predicted"/>
<evidence type="ECO:0000256" key="2">
    <source>
        <dbReference type="ARBA" id="ARBA00023125"/>
    </source>
</evidence>
<accession>A0ABP7QDN6</accession>
<evidence type="ECO:0000313" key="5">
    <source>
        <dbReference type="EMBL" id="GAA3980609.1"/>
    </source>
</evidence>
<dbReference type="InterPro" id="IPR014710">
    <property type="entry name" value="RmlC-like_jellyroll"/>
</dbReference>
<dbReference type="InterPro" id="IPR036390">
    <property type="entry name" value="WH_DNA-bd_sf"/>
</dbReference>
<dbReference type="SUPFAM" id="SSF46785">
    <property type="entry name" value="Winged helix' DNA-binding domain"/>
    <property type="match status" value="1"/>
</dbReference>
<evidence type="ECO:0000313" key="6">
    <source>
        <dbReference type="Proteomes" id="UP001501627"/>
    </source>
</evidence>
<keyword evidence="6" id="KW-1185">Reference proteome</keyword>
<dbReference type="Gene3D" id="2.60.120.10">
    <property type="entry name" value="Jelly Rolls"/>
    <property type="match status" value="1"/>
</dbReference>
<evidence type="ECO:0000256" key="1">
    <source>
        <dbReference type="ARBA" id="ARBA00023015"/>
    </source>
</evidence>
<dbReference type="EMBL" id="BAABBP010000001">
    <property type="protein sequence ID" value="GAA3980609.1"/>
    <property type="molecule type" value="Genomic_DNA"/>
</dbReference>
<organism evidence="5 6">
    <name type="scientific">Comamonas faecalis</name>
    <dbReference type="NCBI Taxonomy" id="1387849"/>
    <lineage>
        <taxon>Bacteria</taxon>
        <taxon>Pseudomonadati</taxon>
        <taxon>Pseudomonadota</taxon>
        <taxon>Betaproteobacteria</taxon>
        <taxon>Burkholderiales</taxon>
        <taxon>Comamonadaceae</taxon>
        <taxon>Comamonas</taxon>
    </lineage>
</organism>
<dbReference type="InterPro" id="IPR012318">
    <property type="entry name" value="HTH_CRP"/>
</dbReference>
<keyword evidence="3" id="KW-0804">Transcription</keyword>